<feature type="compositionally biased region" description="Polar residues" evidence="1">
    <location>
        <begin position="230"/>
        <end position="240"/>
    </location>
</feature>
<name>A0AAN9TLF3_9HEMI</name>
<feature type="region of interest" description="Disordered" evidence="1">
    <location>
        <begin position="43"/>
        <end position="74"/>
    </location>
</feature>
<dbReference type="EMBL" id="JBBCAQ010000035">
    <property type="protein sequence ID" value="KAK7577984.1"/>
    <property type="molecule type" value="Genomic_DNA"/>
</dbReference>
<feature type="compositionally biased region" description="Polar residues" evidence="1">
    <location>
        <begin position="251"/>
        <end position="282"/>
    </location>
</feature>
<feature type="region of interest" description="Disordered" evidence="1">
    <location>
        <begin position="222"/>
        <end position="282"/>
    </location>
</feature>
<reference evidence="2 3" key="1">
    <citation type="submission" date="2024-03" db="EMBL/GenBank/DDBJ databases">
        <title>Adaptation during the transition from Ophiocordyceps entomopathogen to insect associate is accompanied by gene loss and intensified selection.</title>
        <authorList>
            <person name="Ward C.M."/>
            <person name="Onetto C.A."/>
            <person name="Borneman A.R."/>
        </authorList>
    </citation>
    <scope>NUCLEOTIDE SEQUENCE [LARGE SCALE GENOMIC DNA]</scope>
    <source>
        <strain evidence="2">AWRI1</strain>
        <tissue evidence="2">Single Adult Female</tissue>
    </source>
</reference>
<organism evidence="2 3">
    <name type="scientific">Parthenolecanium corni</name>
    <dbReference type="NCBI Taxonomy" id="536013"/>
    <lineage>
        <taxon>Eukaryota</taxon>
        <taxon>Metazoa</taxon>
        <taxon>Ecdysozoa</taxon>
        <taxon>Arthropoda</taxon>
        <taxon>Hexapoda</taxon>
        <taxon>Insecta</taxon>
        <taxon>Pterygota</taxon>
        <taxon>Neoptera</taxon>
        <taxon>Paraneoptera</taxon>
        <taxon>Hemiptera</taxon>
        <taxon>Sternorrhyncha</taxon>
        <taxon>Coccoidea</taxon>
        <taxon>Coccidae</taxon>
        <taxon>Parthenolecanium</taxon>
    </lineage>
</organism>
<evidence type="ECO:0000256" key="1">
    <source>
        <dbReference type="SAM" id="MobiDB-lite"/>
    </source>
</evidence>
<protein>
    <submittedName>
        <fullName evidence="2">Uncharacterized protein</fullName>
    </submittedName>
</protein>
<evidence type="ECO:0000313" key="2">
    <source>
        <dbReference type="EMBL" id="KAK7577984.1"/>
    </source>
</evidence>
<comment type="caution">
    <text evidence="2">The sequence shown here is derived from an EMBL/GenBank/DDBJ whole genome shotgun (WGS) entry which is preliminary data.</text>
</comment>
<evidence type="ECO:0000313" key="3">
    <source>
        <dbReference type="Proteomes" id="UP001367676"/>
    </source>
</evidence>
<dbReference type="AlphaFoldDB" id="A0AAN9TLF3"/>
<dbReference type="Proteomes" id="UP001367676">
    <property type="component" value="Unassembled WGS sequence"/>
</dbReference>
<feature type="compositionally biased region" description="Polar residues" evidence="1">
    <location>
        <begin position="312"/>
        <end position="348"/>
    </location>
</feature>
<feature type="compositionally biased region" description="Basic and acidic residues" evidence="1">
    <location>
        <begin position="299"/>
        <end position="310"/>
    </location>
</feature>
<sequence length="401" mass="44750">MNGVNHILGRGLSKSTSRLAADSNQRSKKVNIDYTNRGVQTLPRKSKKQVFINDPSSDQENHHSRRLNHQNSNSMINVSMVNNTSRTPSFKHTISELSASPQKPARTYRTSLLRSKSFNVQLGPQHHDRNAFIKSNPQLHKLDKLDESPPPLKSPGIVTSISRSTRDLSKMDDDFRPASSFEHRDFAKTNGYTTASSFDSATSRRPFLRGLKTRTPELYKTLHEDDELDSPTSRLTSTPLRSGGRNKLLDYSSSFHSGTTANPASATRKPTVSFESDLRSSPASSFLNKGYSTLSRISPEKNGDIVDKSVKRSGSNDDYSETVRITSKSTDPLRPSVTNTVQSFSKKTVPSKDGRLETIESSETTRVTKSHYRGDGENDKLSSRYKPKNGSVIIEVRNERK</sequence>
<feature type="compositionally biased region" description="Basic and acidic residues" evidence="1">
    <location>
        <begin position="372"/>
        <end position="382"/>
    </location>
</feature>
<gene>
    <name evidence="2" type="ORF">V9T40_010189</name>
</gene>
<accession>A0AAN9TLF3</accession>
<keyword evidence="3" id="KW-1185">Reference proteome</keyword>
<feature type="region of interest" description="Disordered" evidence="1">
    <location>
        <begin position="299"/>
        <end position="401"/>
    </location>
</feature>
<proteinExistence type="predicted"/>